<dbReference type="EMBL" id="CM056742">
    <property type="protein sequence ID" value="KAJ8677295.1"/>
    <property type="molecule type" value="Genomic_DNA"/>
</dbReference>
<proteinExistence type="predicted"/>
<evidence type="ECO:0000313" key="2">
    <source>
        <dbReference type="Proteomes" id="UP001239111"/>
    </source>
</evidence>
<evidence type="ECO:0000313" key="1">
    <source>
        <dbReference type="EMBL" id="KAJ8677295.1"/>
    </source>
</evidence>
<name>A0ACC2P681_9HYME</name>
<accession>A0ACC2P681</accession>
<comment type="caution">
    <text evidence="1">The sequence shown here is derived from an EMBL/GenBank/DDBJ whole genome shotgun (WGS) entry which is preliminary data.</text>
</comment>
<organism evidence="1 2">
    <name type="scientific">Eretmocerus hayati</name>
    <dbReference type="NCBI Taxonomy" id="131215"/>
    <lineage>
        <taxon>Eukaryota</taxon>
        <taxon>Metazoa</taxon>
        <taxon>Ecdysozoa</taxon>
        <taxon>Arthropoda</taxon>
        <taxon>Hexapoda</taxon>
        <taxon>Insecta</taxon>
        <taxon>Pterygota</taxon>
        <taxon>Neoptera</taxon>
        <taxon>Endopterygota</taxon>
        <taxon>Hymenoptera</taxon>
        <taxon>Apocrita</taxon>
        <taxon>Proctotrupomorpha</taxon>
        <taxon>Chalcidoidea</taxon>
        <taxon>Aphelinidae</taxon>
        <taxon>Aphelininae</taxon>
        <taxon>Eretmocerus</taxon>
    </lineage>
</organism>
<gene>
    <name evidence="1" type="ORF">QAD02_013082</name>
</gene>
<protein>
    <submittedName>
        <fullName evidence="1">Uncharacterized protein</fullName>
    </submittedName>
</protein>
<sequence>MVCVIYKNRELRNKGDDRILMMTLATGGNDCELLRDFFEKFGRQLRLEQNHPNENVTITMQSGNVVFTTESEQPYHIDELNMTVEEILTLKSALNNVPEGKDLVLNTKLIQRLDTCSELTPEQEEELLDAPKALASSTVFAAAGPHDI</sequence>
<keyword evidence="2" id="KW-1185">Reference proteome</keyword>
<reference evidence="1" key="1">
    <citation type="submission" date="2023-04" db="EMBL/GenBank/DDBJ databases">
        <title>A chromosome-level genome assembly of the parasitoid wasp Eretmocerus hayati.</title>
        <authorList>
            <person name="Zhong Y."/>
            <person name="Liu S."/>
            <person name="Liu Y."/>
        </authorList>
    </citation>
    <scope>NUCLEOTIDE SEQUENCE</scope>
    <source>
        <strain evidence="1">ZJU_SS_LIU_2023</strain>
    </source>
</reference>
<dbReference type="Proteomes" id="UP001239111">
    <property type="component" value="Chromosome 2"/>
</dbReference>